<evidence type="ECO:0000313" key="2">
    <source>
        <dbReference type="Proteomes" id="UP001501231"/>
    </source>
</evidence>
<sequence length="95" mass="10504">MPLPTREFPGSIKQHTKARVFPLRVAILGRLITGLLKHRVDTSGKLRSVLRLHQLTGQHGPQGARVLAPPQADARKPAPQFVHDLIKIGLDRQAI</sequence>
<proteinExistence type="predicted"/>
<keyword evidence="2" id="KW-1185">Reference proteome</keyword>
<name>A0ABP5X1Q3_9ACTN</name>
<organism evidence="1 2">
    <name type="scientific">Actinomadura vinacea</name>
    <dbReference type="NCBI Taxonomy" id="115336"/>
    <lineage>
        <taxon>Bacteria</taxon>
        <taxon>Bacillati</taxon>
        <taxon>Actinomycetota</taxon>
        <taxon>Actinomycetes</taxon>
        <taxon>Streptosporangiales</taxon>
        <taxon>Thermomonosporaceae</taxon>
        <taxon>Actinomadura</taxon>
    </lineage>
</organism>
<dbReference type="Proteomes" id="UP001501231">
    <property type="component" value="Unassembled WGS sequence"/>
</dbReference>
<protein>
    <recommendedName>
        <fullName evidence="3">Transposase</fullName>
    </recommendedName>
</protein>
<comment type="caution">
    <text evidence="1">The sequence shown here is derived from an EMBL/GenBank/DDBJ whole genome shotgun (WGS) entry which is preliminary data.</text>
</comment>
<dbReference type="EMBL" id="BAAARW010000026">
    <property type="protein sequence ID" value="GAA2442578.1"/>
    <property type="molecule type" value="Genomic_DNA"/>
</dbReference>
<evidence type="ECO:0008006" key="3">
    <source>
        <dbReference type="Google" id="ProtNLM"/>
    </source>
</evidence>
<reference evidence="2" key="1">
    <citation type="journal article" date="2019" name="Int. J. Syst. Evol. Microbiol.">
        <title>The Global Catalogue of Microorganisms (GCM) 10K type strain sequencing project: providing services to taxonomists for standard genome sequencing and annotation.</title>
        <authorList>
            <consortium name="The Broad Institute Genomics Platform"/>
            <consortium name="The Broad Institute Genome Sequencing Center for Infectious Disease"/>
            <person name="Wu L."/>
            <person name="Ma J."/>
        </authorList>
    </citation>
    <scope>NUCLEOTIDE SEQUENCE [LARGE SCALE GENOMIC DNA]</scope>
    <source>
        <strain evidence="2">JCM 3325</strain>
    </source>
</reference>
<accession>A0ABP5X1Q3</accession>
<dbReference type="RefSeq" id="WP_344594648.1">
    <property type="nucleotide sequence ID" value="NZ_BAAARW010000026.1"/>
</dbReference>
<evidence type="ECO:0000313" key="1">
    <source>
        <dbReference type="EMBL" id="GAA2442578.1"/>
    </source>
</evidence>
<gene>
    <name evidence="1" type="ORF">GCM10010191_68630</name>
</gene>